<dbReference type="EMBL" id="JAVREM010000013">
    <property type="protein sequence ID" value="MDT0319324.1"/>
    <property type="molecule type" value="Genomic_DNA"/>
</dbReference>
<dbReference type="Proteomes" id="UP001183420">
    <property type="component" value="Unassembled WGS sequence"/>
</dbReference>
<protein>
    <submittedName>
        <fullName evidence="4">PH domain-containing protein</fullName>
    </submittedName>
</protein>
<feature type="transmembrane region" description="Helical" evidence="2">
    <location>
        <begin position="193"/>
        <end position="213"/>
    </location>
</feature>
<feature type="domain" description="Low molecular weight protein antigen 6 PH" evidence="3">
    <location>
        <begin position="64"/>
        <end position="137"/>
    </location>
</feature>
<feature type="region of interest" description="Disordered" evidence="1">
    <location>
        <begin position="125"/>
        <end position="146"/>
    </location>
</feature>
<dbReference type="RefSeq" id="WP_311598576.1">
    <property type="nucleotide sequence ID" value="NZ_JAVREM010000013.1"/>
</dbReference>
<organism evidence="4 5">
    <name type="scientific">Streptomyces millisiae</name>
    <dbReference type="NCBI Taxonomy" id="3075542"/>
    <lineage>
        <taxon>Bacteria</taxon>
        <taxon>Bacillati</taxon>
        <taxon>Actinomycetota</taxon>
        <taxon>Actinomycetes</taxon>
        <taxon>Kitasatosporales</taxon>
        <taxon>Streptomycetaceae</taxon>
        <taxon>Streptomyces</taxon>
    </lineage>
</organism>
<keyword evidence="2" id="KW-0812">Transmembrane</keyword>
<gene>
    <name evidence="4" type="ORF">RNC47_13345</name>
</gene>
<dbReference type="InterPro" id="IPR019692">
    <property type="entry name" value="CFP-6_PH"/>
</dbReference>
<accession>A0ABU2LP00</accession>
<comment type="caution">
    <text evidence="4">The sequence shown here is derived from an EMBL/GenBank/DDBJ whole genome shotgun (WGS) entry which is preliminary data.</text>
</comment>
<evidence type="ECO:0000313" key="5">
    <source>
        <dbReference type="Proteomes" id="UP001183420"/>
    </source>
</evidence>
<sequence length="214" mass="22852">MSESQTYADRVYRSPAAMAAGALLLGLAGWLGGDAILRGDGRTPLTAAATLLFFAPLVIAFTFRPAVFASDERLRVRNPFRTITTPWAAVEKIEARYSTEFVAAGARYQMWAIPVSLRARSKATRHNEDVAAGRTPRSGPFGLGSLGNNSAAAGPADHLPRTAPSDAAVAELRELAERHADREAPEGAVAVRWSYEILTPLAIGALGLLALWLL</sequence>
<evidence type="ECO:0000256" key="2">
    <source>
        <dbReference type="SAM" id="Phobius"/>
    </source>
</evidence>
<keyword evidence="2" id="KW-0472">Membrane</keyword>
<name>A0ABU2LP00_9ACTN</name>
<evidence type="ECO:0000313" key="4">
    <source>
        <dbReference type="EMBL" id="MDT0319324.1"/>
    </source>
</evidence>
<evidence type="ECO:0000256" key="1">
    <source>
        <dbReference type="SAM" id="MobiDB-lite"/>
    </source>
</evidence>
<keyword evidence="5" id="KW-1185">Reference proteome</keyword>
<feature type="transmembrane region" description="Helical" evidence="2">
    <location>
        <begin position="12"/>
        <end position="33"/>
    </location>
</feature>
<feature type="transmembrane region" description="Helical" evidence="2">
    <location>
        <begin position="45"/>
        <end position="67"/>
    </location>
</feature>
<reference evidence="5" key="1">
    <citation type="submission" date="2023-07" db="EMBL/GenBank/DDBJ databases">
        <title>30 novel species of actinomycetes from the DSMZ collection.</title>
        <authorList>
            <person name="Nouioui I."/>
        </authorList>
    </citation>
    <scope>NUCLEOTIDE SEQUENCE [LARGE SCALE GENOMIC DNA]</scope>
    <source>
        <strain evidence="5">DSM 44918</strain>
    </source>
</reference>
<dbReference type="Pfam" id="PF10756">
    <property type="entry name" value="bPH_6"/>
    <property type="match status" value="1"/>
</dbReference>
<proteinExistence type="predicted"/>
<evidence type="ECO:0000259" key="3">
    <source>
        <dbReference type="Pfam" id="PF10756"/>
    </source>
</evidence>
<keyword evidence="2" id="KW-1133">Transmembrane helix</keyword>